<sequence length="163" mass="17825">MPDAFRPCSPRSPRAPPRVGAFPAGHVEDPGRRSPRPVRHRDAYLHPTAFLRRAAPGAQPDHRVSDLPHGRPPKRAVRHLSAGTSQPSAVTGCVSCVYRTPVSQITADRGAGSRRVWPDVPGRPPRVPAPGRPVRPWPTLNRSRAPGAREAREVGEGRRSRRP</sequence>
<feature type="compositionally biased region" description="Pro residues" evidence="1">
    <location>
        <begin position="121"/>
        <end position="136"/>
    </location>
</feature>
<dbReference type="EMBL" id="DS999641">
    <property type="protein sequence ID" value="EFE67826.2"/>
    <property type="molecule type" value="Genomic_DNA"/>
</dbReference>
<feature type="region of interest" description="Disordered" evidence="1">
    <location>
        <begin position="1"/>
        <end position="39"/>
    </location>
</feature>
<name>D6A655_STRV1</name>
<evidence type="ECO:0000256" key="1">
    <source>
        <dbReference type="SAM" id="MobiDB-lite"/>
    </source>
</evidence>
<feature type="compositionally biased region" description="Low complexity" evidence="1">
    <location>
        <begin position="1"/>
        <end position="12"/>
    </location>
</feature>
<feature type="region of interest" description="Disordered" evidence="1">
    <location>
        <begin position="51"/>
        <end position="88"/>
    </location>
</feature>
<protein>
    <submittedName>
        <fullName evidence="2">Predicted protein</fullName>
    </submittedName>
</protein>
<organism evidence="2 3">
    <name type="scientific">Streptomyces viridosporus (strain ATCC 14672 / DSM 40746 / JCM 4963 / KCTC 9882 / NRRL B-12104 / FH 1290)</name>
    <name type="common">Streptomyces ghanaensis</name>
    <dbReference type="NCBI Taxonomy" id="566461"/>
    <lineage>
        <taxon>Bacteria</taxon>
        <taxon>Bacillati</taxon>
        <taxon>Actinomycetota</taxon>
        <taxon>Actinomycetes</taxon>
        <taxon>Kitasatosporales</taxon>
        <taxon>Streptomycetaceae</taxon>
        <taxon>Streptomyces</taxon>
    </lineage>
</organism>
<accession>D6A655</accession>
<feature type="compositionally biased region" description="Basic and acidic residues" evidence="1">
    <location>
        <begin position="60"/>
        <end position="69"/>
    </location>
</feature>
<dbReference type="Proteomes" id="UP000003824">
    <property type="component" value="Unassembled WGS sequence"/>
</dbReference>
<dbReference type="eggNOG" id="ENOG5032IRE">
    <property type="taxonomic scope" value="Bacteria"/>
</dbReference>
<feature type="compositionally biased region" description="Basic and acidic residues" evidence="1">
    <location>
        <begin position="147"/>
        <end position="163"/>
    </location>
</feature>
<evidence type="ECO:0000313" key="2">
    <source>
        <dbReference type="EMBL" id="EFE67826.2"/>
    </source>
</evidence>
<reference evidence="3" key="1">
    <citation type="submission" date="2008-12" db="EMBL/GenBank/DDBJ databases">
        <title>Annotation of Streptomyces ghanaensis ATCC 14672.</title>
        <authorList>
            <consortium name="The Broad Institute Genome Sequencing Platform"/>
            <consortium name="Broad Institute Microbial Sequencing Center"/>
            <person name="Fischbach M."/>
            <person name="Ward D."/>
            <person name="Young S."/>
            <person name="Kodira C.D."/>
            <person name="Zeng Q."/>
            <person name="Koehrsen M."/>
            <person name="Godfrey P."/>
            <person name="Alvarado L."/>
            <person name="Berlin A.M."/>
            <person name="Borenstein D."/>
            <person name="Chen Z."/>
            <person name="Engels R."/>
            <person name="Freedman E."/>
            <person name="Gellesch M."/>
            <person name="Goldberg J."/>
            <person name="Griggs A."/>
            <person name="Gujja S."/>
            <person name="Heiman D.I."/>
            <person name="Hepburn T.A."/>
            <person name="Howarth C."/>
            <person name="Jen D."/>
            <person name="Larson L."/>
            <person name="Lewis B."/>
            <person name="Mehta T."/>
            <person name="Park D."/>
            <person name="Pearson M."/>
            <person name="Roberts A."/>
            <person name="Saif S."/>
            <person name="Shea T.D."/>
            <person name="Shenoy N."/>
            <person name="Sisk P."/>
            <person name="Stolte C."/>
            <person name="Sykes S.N."/>
            <person name="Walk T."/>
            <person name="White J."/>
            <person name="Yandava C."/>
            <person name="Straight P."/>
            <person name="Clardy J."/>
            <person name="Hung D."/>
            <person name="Kolter R."/>
            <person name="Mekalanos J."/>
            <person name="Walker S."/>
            <person name="Walsh C.T."/>
            <person name="Wieland B.L.C."/>
            <person name="Ilzarbe M."/>
            <person name="Galagan J."/>
            <person name="Nusbaum C."/>
            <person name="Birren B."/>
        </authorList>
    </citation>
    <scope>NUCLEOTIDE SEQUENCE [LARGE SCALE GENOMIC DNA]</scope>
    <source>
        <strain evidence="3">ATCC 14672 / DSM 40746 / JCM 4963 / KCTC 9882 / NRRL B-12104 / FH 1290</strain>
    </source>
</reference>
<proteinExistence type="predicted"/>
<evidence type="ECO:0000313" key="3">
    <source>
        <dbReference type="Proteomes" id="UP000003824"/>
    </source>
</evidence>
<feature type="region of interest" description="Disordered" evidence="1">
    <location>
        <begin position="107"/>
        <end position="163"/>
    </location>
</feature>
<feature type="compositionally biased region" description="Low complexity" evidence="1">
    <location>
        <begin position="137"/>
        <end position="146"/>
    </location>
</feature>
<gene>
    <name evidence="2" type="ORF">SSFG_03072</name>
</gene>
<dbReference type="AlphaFoldDB" id="D6A655"/>